<proteinExistence type="predicted"/>
<gene>
    <name evidence="1" type="ORF">METZ01_LOCUS382623</name>
</gene>
<accession>A0A382U629</accession>
<dbReference type="EMBL" id="UINC01141809">
    <property type="protein sequence ID" value="SVD29769.1"/>
    <property type="molecule type" value="Genomic_DNA"/>
</dbReference>
<evidence type="ECO:0000313" key="1">
    <source>
        <dbReference type="EMBL" id="SVD29769.1"/>
    </source>
</evidence>
<reference evidence="1" key="1">
    <citation type="submission" date="2018-05" db="EMBL/GenBank/DDBJ databases">
        <authorList>
            <person name="Lanie J.A."/>
            <person name="Ng W.-L."/>
            <person name="Kazmierczak K.M."/>
            <person name="Andrzejewski T.M."/>
            <person name="Davidsen T.M."/>
            <person name="Wayne K.J."/>
            <person name="Tettelin H."/>
            <person name="Glass J.I."/>
            <person name="Rusch D."/>
            <person name="Podicherti R."/>
            <person name="Tsui H.-C.T."/>
            <person name="Winkler M.E."/>
        </authorList>
    </citation>
    <scope>NUCLEOTIDE SEQUENCE</scope>
</reference>
<name>A0A382U629_9ZZZZ</name>
<protein>
    <submittedName>
        <fullName evidence="1">Uncharacterized protein</fullName>
    </submittedName>
</protein>
<sequence length="224" mass="24147">MKRLIILISTLLFLPFQIANAQSGIAYYVEAENPAAFIQALAVLNEPPVTNIRTSVSIAVANGSGAATHFVSVQGESLADIDRLRQIQATSQEFANFTSAVRGNATSIFELVYTSLGVDNGKASVVTSPNAYHWHTHLLVTDVPAYLEALEEIMEANSGGNVYTHAYQTTGTGLGGGNLVVVNSANSLEELLSNNQGFDEFIEKTINIRTPIANGIYQTIRVWE</sequence>
<dbReference type="AlphaFoldDB" id="A0A382U629"/>
<organism evidence="1">
    <name type="scientific">marine metagenome</name>
    <dbReference type="NCBI Taxonomy" id="408172"/>
    <lineage>
        <taxon>unclassified sequences</taxon>
        <taxon>metagenomes</taxon>
        <taxon>ecological metagenomes</taxon>
    </lineage>
</organism>